<keyword evidence="2" id="KW-1133">Transmembrane helix</keyword>
<feature type="compositionally biased region" description="Low complexity" evidence="1">
    <location>
        <begin position="200"/>
        <end position="232"/>
    </location>
</feature>
<keyword evidence="4" id="KW-1185">Reference proteome</keyword>
<feature type="transmembrane region" description="Helical" evidence="2">
    <location>
        <begin position="29"/>
        <end position="48"/>
    </location>
</feature>
<evidence type="ECO:0000256" key="1">
    <source>
        <dbReference type="SAM" id="MobiDB-lite"/>
    </source>
</evidence>
<gene>
    <name evidence="3" type="ORF">N0V93_005569</name>
</gene>
<comment type="caution">
    <text evidence="3">The sequence shown here is derived from an EMBL/GenBank/DDBJ whole genome shotgun (WGS) entry which is preliminary data.</text>
</comment>
<keyword evidence="2" id="KW-0812">Transmembrane</keyword>
<sequence length="502" mass="54904">MAPAKNLALLRRDATCNALQCLSPIARGGIAMCIVLVTLGSIFAYYWAFIRGRRDKDVDSQIDTSTHELSMVNHIRISNSSPHQRSPYVDDQALVRRPTPAFQMPPNTAWPPSMYPPQFILPGPPMFAPAYVIQRQPVFGPIQAPVAIPPPPLPPLGPVTSPSGVLRKTVNRSSQDDQYQTSVRPRQPSPGYASTVSEYSPGRGRSSPPQGGRSQRGSPISARSRSSSLGTKSRGRFEKLVAHSGVTEPVDEHNEGLPKIPSASNSSTHRRHSLDNHAQEYQSRIGHPRVQSVGEPRLDTRWAMNDVFGVGDTRVGGEHRREFRNLRQPARPQILSAFFGAGESRVGRPGYERCNFREEQLSQPPPQFQARKSFKVGDSSIGRKDCVHKTSRNHGDSHLGRTQAQDTRGSSSADSVVSSTGAICSFEGSDQFPQGSVHGYSSQRYCQAASRSVSTELGLARPHRALSNPESLVSPCSVDSRDLSLASEEEDAEDDGRHGQHN</sequence>
<evidence type="ECO:0000313" key="3">
    <source>
        <dbReference type="EMBL" id="KAJ4391949.1"/>
    </source>
</evidence>
<accession>A0A9W8YWV4</accession>
<feature type="compositionally biased region" description="Polar residues" evidence="1">
    <location>
        <begin position="400"/>
        <end position="409"/>
    </location>
</feature>
<name>A0A9W8YWV4_9PEZI</name>
<proteinExistence type="predicted"/>
<dbReference type="Proteomes" id="UP001140453">
    <property type="component" value="Unassembled WGS sequence"/>
</dbReference>
<evidence type="ECO:0008006" key="5">
    <source>
        <dbReference type="Google" id="ProtNLM"/>
    </source>
</evidence>
<dbReference type="EMBL" id="JAPEVB010000003">
    <property type="protein sequence ID" value="KAJ4391949.1"/>
    <property type="molecule type" value="Genomic_DNA"/>
</dbReference>
<protein>
    <recommendedName>
        <fullName evidence="5">Transmembrane protein</fullName>
    </recommendedName>
</protein>
<dbReference type="AlphaFoldDB" id="A0A9W8YWV4"/>
<feature type="region of interest" description="Disordered" evidence="1">
    <location>
        <begin position="153"/>
        <end position="280"/>
    </location>
</feature>
<organism evidence="3 4">
    <name type="scientific">Gnomoniopsis smithogilvyi</name>
    <dbReference type="NCBI Taxonomy" id="1191159"/>
    <lineage>
        <taxon>Eukaryota</taxon>
        <taxon>Fungi</taxon>
        <taxon>Dikarya</taxon>
        <taxon>Ascomycota</taxon>
        <taxon>Pezizomycotina</taxon>
        <taxon>Sordariomycetes</taxon>
        <taxon>Sordariomycetidae</taxon>
        <taxon>Diaporthales</taxon>
        <taxon>Gnomoniaceae</taxon>
        <taxon>Gnomoniopsis</taxon>
    </lineage>
</organism>
<reference evidence="3" key="1">
    <citation type="submission" date="2022-10" db="EMBL/GenBank/DDBJ databases">
        <title>Tapping the CABI collections for fungal endophytes: first genome assemblies for Collariella, Neodidymelliopsis, Ascochyta clinopodiicola, Didymella pomorum, Didymosphaeria variabile, Neocosmospora piperis and Neocucurbitaria cava.</title>
        <authorList>
            <person name="Hill R."/>
        </authorList>
    </citation>
    <scope>NUCLEOTIDE SEQUENCE</scope>
    <source>
        <strain evidence="3">IMI 355082</strain>
    </source>
</reference>
<evidence type="ECO:0000256" key="2">
    <source>
        <dbReference type="SAM" id="Phobius"/>
    </source>
</evidence>
<feature type="compositionally biased region" description="Basic and acidic residues" evidence="1">
    <location>
        <begin position="381"/>
        <end position="399"/>
    </location>
</feature>
<feature type="region of interest" description="Disordered" evidence="1">
    <location>
        <begin position="465"/>
        <end position="502"/>
    </location>
</feature>
<feature type="compositionally biased region" description="Polar residues" evidence="1">
    <location>
        <begin position="171"/>
        <end position="184"/>
    </location>
</feature>
<keyword evidence="2" id="KW-0472">Membrane</keyword>
<evidence type="ECO:0000313" key="4">
    <source>
        <dbReference type="Proteomes" id="UP001140453"/>
    </source>
</evidence>
<feature type="region of interest" description="Disordered" evidence="1">
    <location>
        <begin position="358"/>
        <end position="414"/>
    </location>
</feature>